<dbReference type="SUPFAM" id="SSF56672">
    <property type="entry name" value="DNA/RNA polymerases"/>
    <property type="match status" value="1"/>
</dbReference>
<evidence type="ECO:0000256" key="5">
    <source>
        <dbReference type="ARBA" id="ARBA00022695"/>
    </source>
</evidence>
<sequence length="951" mass="106397">MSERSKKLFLLDAMALIFRAHFAFSKNPRINSKGMNTGAALGFTNTLFEVLSKEKPTHIGVAMDGPAKTFRHENFVEYKANRQAMPEDIGIAIPYVKKIVEAFNIPLLLIPGYEADDVIGTLSCKAEKADFDVYMMSPDKDFCQLVTNHVYLYKPAFLGNGVDILDVKKVCERWEVSNVKQVIDILGLQGDAVDNIPGIPGIGEKTAKSLIQRYGSVENLIAHADELKGKQRENIIQYAEQGLLSKELATIHLDVPIDFDESVFEYKGPDVEKLRALFDELEFRQLAARILGTPTPSTTSKAPAAKATLVKGKKSDQQSSLFEEMDELFTENGAGTTEEATTPAVRKTIATTVHDYRLINTPELRASLVSYLEKQKEFSFDTETNSIDAITARLIGMSFCYIPGEAYYVPVPLDNETEAQAILDQFRSVLENEKIKKIGQNIKYDILVMKSHGVAVKGPLFDTMIAHYLLEPDMRHNMDLLAETYLHYTPISITELIGKKGKKQLNMSELSPEEIYEYACEDADVTLQLKNYFEPLLEKNKVRKLFDEVENPLIPVLATVEYEGISIDGNAMAESSKELAGYISDLEKQIYAIAGTTFNIGSPKQLGEILFEKLNLTGDKTKKTKTGQHATGEEVLSKLAGQHEIAQLILDHRQLTKLKSTYIDALPQLICSRDGRVHTSFNQAVAATGRLSSTNPNLQNIPIRTEKGREIRKAFVPRDSSHVLVSADYSQIELRIMADFSGDATMKEAFQKGLDIHASTAAKVYHVGLDEVDADMRRKAKTINFGIIYGISAFGLAERLRIPRREAVEIIDAYWQEFPAVKQYMDSAINSAREKEYAETKLGRRRYLRDINSRNANIRGYAERNAINAPIQGTAADIIKIAMINIHNWIEAEKLQTRMVLQVHDELVFDAPKEELAIIQPKIEELMKNALPLSVPMEVGMGVGDNWLAAH</sequence>
<evidence type="ECO:0000256" key="2">
    <source>
        <dbReference type="ARBA" id="ARBA00012417"/>
    </source>
</evidence>
<dbReference type="NCBIfam" id="TIGR00593">
    <property type="entry name" value="pola"/>
    <property type="match status" value="1"/>
</dbReference>
<dbReference type="NCBIfam" id="NF004397">
    <property type="entry name" value="PRK05755.1"/>
    <property type="match status" value="1"/>
</dbReference>
<evidence type="ECO:0000256" key="8">
    <source>
        <dbReference type="ARBA" id="ARBA00022763"/>
    </source>
</evidence>
<comment type="catalytic activity">
    <reaction evidence="14 16">
        <text>DNA(n) + a 2'-deoxyribonucleoside 5'-triphosphate = DNA(n+1) + diphosphate</text>
        <dbReference type="Rhea" id="RHEA:22508"/>
        <dbReference type="Rhea" id="RHEA-COMP:17339"/>
        <dbReference type="Rhea" id="RHEA-COMP:17340"/>
        <dbReference type="ChEBI" id="CHEBI:33019"/>
        <dbReference type="ChEBI" id="CHEBI:61560"/>
        <dbReference type="ChEBI" id="CHEBI:173112"/>
        <dbReference type="EC" id="2.7.7.7"/>
    </reaction>
</comment>
<dbReference type="InterPro" id="IPR036397">
    <property type="entry name" value="RNaseH_sf"/>
</dbReference>
<dbReference type="AlphaFoldDB" id="A0A7G7G5M0"/>
<dbReference type="GO" id="GO:0006302">
    <property type="term" value="P:double-strand break repair"/>
    <property type="evidence" value="ECO:0007669"/>
    <property type="project" value="TreeGrafter"/>
</dbReference>
<dbReference type="CDD" id="cd09859">
    <property type="entry name" value="PIN_53EXO"/>
    <property type="match status" value="1"/>
</dbReference>
<dbReference type="Pfam" id="PF01367">
    <property type="entry name" value="5_3_exonuc"/>
    <property type="match status" value="1"/>
</dbReference>
<dbReference type="InterPro" id="IPR018320">
    <property type="entry name" value="DNA_polymerase_1"/>
</dbReference>
<dbReference type="InterPro" id="IPR020045">
    <property type="entry name" value="DNA_polI_H3TH"/>
</dbReference>
<dbReference type="FunFam" id="1.10.150.20:FF:000002">
    <property type="entry name" value="DNA polymerase I"/>
    <property type="match status" value="1"/>
</dbReference>
<dbReference type="EC" id="2.7.7.7" evidence="2 15"/>
<gene>
    <name evidence="16 20" type="primary">polA</name>
    <name evidence="20" type="ORF">HUW51_06820</name>
</gene>
<evidence type="ECO:0000256" key="9">
    <source>
        <dbReference type="ARBA" id="ARBA00022801"/>
    </source>
</evidence>
<dbReference type="InterPro" id="IPR001098">
    <property type="entry name" value="DNA-dir_DNA_pol_A_palm_dom"/>
</dbReference>
<dbReference type="InterPro" id="IPR029060">
    <property type="entry name" value="PIN-like_dom_sf"/>
</dbReference>
<dbReference type="SMART" id="SM00475">
    <property type="entry name" value="53EXOc"/>
    <property type="match status" value="1"/>
</dbReference>
<keyword evidence="5 16" id="KW-0548">Nucleotidyltransferase</keyword>
<dbReference type="SMART" id="SM00279">
    <property type="entry name" value="HhH2"/>
    <property type="match status" value="1"/>
</dbReference>
<keyword evidence="6 16" id="KW-0235">DNA replication</keyword>
<feature type="domain" description="DNA-directed DNA polymerase family A palm" evidence="19">
    <location>
        <begin position="708"/>
        <end position="915"/>
    </location>
</feature>
<dbReference type="Gene3D" id="3.30.420.10">
    <property type="entry name" value="Ribonuclease H-like superfamily/Ribonuclease H"/>
    <property type="match status" value="1"/>
</dbReference>
<dbReference type="KEGG" id="aswu:HUW51_06820"/>
<dbReference type="EMBL" id="CP055156">
    <property type="protein sequence ID" value="QNF32454.1"/>
    <property type="molecule type" value="Genomic_DNA"/>
</dbReference>
<feature type="domain" description="5'-3' exonuclease" evidence="18">
    <location>
        <begin position="6"/>
        <end position="267"/>
    </location>
</feature>
<dbReference type="SUPFAM" id="SSF47807">
    <property type="entry name" value="5' to 3' exonuclease, C-terminal subdomain"/>
    <property type="match status" value="1"/>
</dbReference>
<dbReference type="InterPro" id="IPR002562">
    <property type="entry name" value="3'-5'_exonuclease_dom"/>
</dbReference>
<feature type="domain" description="3'-5' exonuclease" evidence="17">
    <location>
        <begin position="356"/>
        <end position="538"/>
    </location>
</feature>
<evidence type="ECO:0000259" key="17">
    <source>
        <dbReference type="SMART" id="SM00474"/>
    </source>
</evidence>
<proteinExistence type="inferred from homology"/>
<dbReference type="Gene3D" id="1.20.1060.10">
    <property type="entry name" value="Taq DNA Polymerase, Chain T, domain 4"/>
    <property type="match status" value="1"/>
</dbReference>
<dbReference type="SMART" id="SM00474">
    <property type="entry name" value="35EXOc"/>
    <property type="match status" value="1"/>
</dbReference>
<evidence type="ECO:0000259" key="19">
    <source>
        <dbReference type="SMART" id="SM00482"/>
    </source>
</evidence>
<keyword evidence="8 16" id="KW-0227">DNA damage</keyword>
<keyword evidence="7" id="KW-0540">Nuclease</keyword>
<dbReference type="GO" id="GO:0008408">
    <property type="term" value="F:3'-5' exonuclease activity"/>
    <property type="evidence" value="ECO:0007669"/>
    <property type="project" value="UniProtKB-UniRule"/>
</dbReference>
<reference evidence="20 21" key="1">
    <citation type="journal article" date="2018" name="Int. J. Syst. Evol. Microbiol.">
        <title>Adhaeribacter swui sp. nov., isolated from wet mud.</title>
        <authorList>
            <person name="Kim D.U."/>
            <person name="Kim K.W."/>
            <person name="Kang M.S."/>
            <person name="Kim J.Y."/>
            <person name="Jang J.H."/>
            <person name="Kim M.K."/>
        </authorList>
    </citation>
    <scope>NUCLEOTIDE SEQUENCE [LARGE SCALE GENOMIC DNA]</scope>
    <source>
        <strain evidence="20 21">KCTC 52873</strain>
    </source>
</reference>
<dbReference type="Proteomes" id="UP000515237">
    <property type="component" value="Chromosome"/>
</dbReference>
<dbReference type="InterPro" id="IPR002421">
    <property type="entry name" value="5-3_exonuclease"/>
</dbReference>
<dbReference type="Gene3D" id="3.30.70.370">
    <property type="match status" value="1"/>
</dbReference>
<dbReference type="RefSeq" id="WP_185273233.1">
    <property type="nucleotide sequence ID" value="NZ_CP055156.1"/>
</dbReference>
<dbReference type="SMART" id="SM00482">
    <property type="entry name" value="POLAc"/>
    <property type="match status" value="1"/>
</dbReference>
<evidence type="ECO:0000256" key="14">
    <source>
        <dbReference type="ARBA" id="ARBA00049244"/>
    </source>
</evidence>
<evidence type="ECO:0000256" key="4">
    <source>
        <dbReference type="ARBA" id="ARBA00022679"/>
    </source>
</evidence>
<evidence type="ECO:0000256" key="10">
    <source>
        <dbReference type="ARBA" id="ARBA00022839"/>
    </source>
</evidence>
<dbReference type="InterPro" id="IPR020046">
    <property type="entry name" value="5-3_exonucl_a-hlix_arch_N"/>
</dbReference>
<evidence type="ECO:0000256" key="7">
    <source>
        <dbReference type="ARBA" id="ARBA00022722"/>
    </source>
</evidence>
<keyword evidence="13 16" id="KW-0234">DNA repair</keyword>
<dbReference type="PRINTS" id="PR00868">
    <property type="entry name" value="DNAPOLI"/>
</dbReference>
<dbReference type="InterPro" id="IPR012337">
    <property type="entry name" value="RNaseH-like_sf"/>
</dbReference>
<dbReference type="Gene3D" id="1.10.150.20">
    <property type="entry name" value="5' to 3' exonuclease, C-terminal subdomain"/>
    <property type="match status" value="2"/>
</dbReference>
<dbReference type="FunFam" id="1.20.1060.10:FF:000001">
    <property type="entry name" value="DNA polymerase I"/>
    <property type="match status" value="1"/>
</dbReference>
<evidence type="ECO:0000313" key="21">
    <source>
        <dbReference type="Proteomes" id="UP000515237"/>
    </source>
</evidence>
<evidence type="ECO:0000256" key="11">
    <source>
        <dbReference type="ARBA" id="ARBA00022932"/>
    </source>
</evidence>
<dbReference type="InterPro" id="IPR002298">
    <property type="entry name" value="DNA_polymerase_A"/>
</dbReference>
<dbReference type="Pfam" id="PF00476">
    <property type="entry name" value="DNA_pol_A"/>
    <property type="match status" value="1"/>
</dbReference>
<evidence type="ECO:0000256" key="16">
    <source>
        <dbReference type="RuleBase" id="RU004460"/>
    </source>
</evidence>
<keyword evidence="10 16" id="KW-0269">Exonuclease</keyword>
<dbReference type="Pfam" id="PF01612">
    <property type="entry name" value="DNA_pol_A_exo1"/>
    <property type="match status" value="1"/>
</dbReference>
<dbReference type="CDD" id="cd08637">
    <property type="entry name" value="DNA_pol_A_pol_I_C"/>
    <property type="match status" value="1"/>
</dbReference>
<dbReference type="PROSITE" id="PS00447">
    <property type="entry name" value="DNA_POLYMERASE_A"/>
    <property type="match status" value="1"/>
</dbReference>
<dbReference type="GO" id="GO:0003677">
    <property type="term" value="F:DNA binding"/>
    <property type="evidence" value="ECO:0007669"/>
    <property type="project" value="UniProtKB-UniRule"/>
</dbReference>
<keyword evidence="11 16" id="KW-0239">DNA-directed DNA polymerase</keyword>
<dbReference type="InterPro" id="IPR008918">
    <property type="entry name" value="HhH2"/>
</dbReference>
<dbReference type="CDD" id="cd09898">
    <property type="entry name" value="H3TH_53EXO"/>
    <property type="match status" value="1"/>
</dbReference>
<organism evidence="20 21">
    <name type="scientific">Adhaeribacter swui</name>
    <dbReference type="NCBI Taxonomy" id="2086471"/>
    <lineage>
        <taxon>Bacteria</taxon>
        <taxon>Pseudomonadati</taxon>
        <taxon>Bacteroidota</taxon>
        <taxon>Cytophagia</taxon>
        <taxon>Cytophagales</taxon>
        <taxon>Hymenobacteraceae</taxon>
        <taxon>Adhaeribacter</taxon>
    </lineage>
</organism>
<evidence type="ECO:0000256" key="6">
    <source>
        <dbReference type="ARBA" id="ARBA00022705"/>
    </source>
</evidence>
<dbReference type="PANTHER" id="PTHR10133">
    <property type="entry name" value="DNA POLYMERASE I"/>
    <property type="match status" value="1"/>
</dbReference>
<dbReference type="InterPro" id="IPR036279">
    <property type="entry name" value="5-3_exonuclease_C_sf"/>
</dbReference>
<evidence type="ECO:0000256" key="3">
    <source>
        <dbReference type="ARBA" id="ARBA00020311"/>
    </source>
</evidence>
<comment type="function">
    <text evidence="16">In addition to polymerase activity, this DNA polymerase exhibits 3'-5' and 5'-3' exonuclease activity.</text>
</comment>
<evidence type="ECO:0000256" key="12">
    <source>
        <dbReference type="ARBA" id="ARBA00023125"/>
    </source>
</evidence>
<keyword evidence="4 16" id="KW-0808">Transferase</keyword>
<dbReference type="GO" id="GO:0003887">
    <property type="term" value="F:DNA-directed DNA polymerase activity"/>
    <property type="evidence" value="ECO:0007669"/>
    <property type="project" value="UniProtKB-UniRule"/>
</dbReference>
<dbReference type="PANTHER" id="PTHR10133:SF27">
    <property type="entry name" value="DNA POLYMERASE NU"/>
    <property type="match status" value="1"/>
</dbReference>
<dbReference type="FunFam" id="1.10.150.20:FF:000003">
    <property type="entry name" value="DNA polymerase I"/>
    <property type="match status" value="1"/>
</dbReference>
<name>A0A7G7G5M0_9BACT</name>
<evidence type="ECO:0000313" key="20">
    <source>
        <dbReference type="EMBL" id="QNF32454.1"/>
    </source>
</evidence>
<dbReference type="CDD" id="cd06139">
    <property type="entry name" value="DNA_polA_I_Ecoli_like_exo"/>
    <property type="match status" value="1"/>
</dbReference>
<accession>A0A7G7G5M0</accession>
<dbReference type="Gene3D" id="3.40.50.1010">
    <property type="entry name" value="5'-nuclease"/>
    <property type="match status" value="1"/>
</dbReference>
<dbReference type="Pfam" id="PF02739">
    <property type="entry name" value="5_3_exonuc_N"/>
    <property type="match status" value="1"/>
</dbReference>
<comment type="similarity">
    <text evidence="1 16">Belongs to the DNA polymerase type-A family.</text>
</comment>
<protein>
    <recommendedName>
        <fullName evidence="3 15">DNA polymerase I</fullName>
        <ecNumber evidence="2 15">2.7.7.7</ecNumber>
    </recommendedName>
</protein>
<evidence type="ECO:0000259" key="18">
    <source>
        <dbReference type="SMART" id="SM00475"/>
    </source>
</evidence>
<dbReference type="SUPFAM" id="SSF53098">
    <property type="entry name" value="Ribonuclease H-like"/>
    <property type="match status" value="1"/>
</dbReference>
<keyword evidence="12 16" id="KW-0238">DNA-binding</keyword>
<keyword evidence="21" id="KW-1185">Reference proteome</keyword>
<dbReference type="SUPFAM" id="SSF88723">
    <property type="entry name" value="PIN domain-like"/>
    <property type="match status" value="1"/>
</dbReference>
<evidence type="ECO:0000256" key="13">
    <source>
        <dbReference type="ARBA" id="ARBA00023204"/>
    </source>
</evidence>
<dbReference type="InterPro" id="IPR043502">
    <property type="entry name" value="DNA/RNA_pol_sf"/>
</dbReference>
<dbReference type="GO" id="GO:0008409">
    <property type="term" value="F:5'-3' exonuclease activity"/>
    <property type="evidence" value="ECO:0007669"/>
    <property type="project" value="UniProtKB-UniRule"/>
</dbReference>
<keyword evidence="9 16" id="KW-0378">Hydrolase</keyword>
<dbReference type="InterPro" id="IPR019760">
    <property type="entry name" value="DNA-dir_DNA_pol_A_CS"/>
</dbReference>
<evidence type="ECO:0000256" key="15">
    <source>
        <dbReference type="NCBIfam" id="TIGR00593"/>
    </source>
</evidence>
<dbReference type="GO" id="GO:0006261">
    <property type="term" value="P:DNA-templated DNA replication"/>
    <property type="evidence" value="ECO:0007669"/>
    <property type="project" value="UniProtKB-UniRule"/>
</dbReference>
<evidence type="ECO:0000256" key="1">
    <source>
        <dbReference type="ARBA" id="ARBA00007705"/>
    </source>
</evidence>